<proteinExistence type="predicted"/>
<dbReference type="Pfam" id="PF00788">
    <property type="entry name" value="RA"/>
    <property type="match status" value="1"/>
</dbReference>
<dbReference type="AlphaFoldDB" id="A0A7T8GVA5"/>
<dbReference type="OrthoDB" id="29546at2759"/>
<dbReference type="Gene3D" id="3.10.20.90">
    <property type="entry name" value="Phosphatidylinositol 3-kinase Catalytic Subunit, Chain A, domain 1"/>
    <property type="match status" value="1"/>
</dbReference>
<dbReference type="GO" id="GO:0005547">
    <property type="term" value="F:phosphatidylinositol-3,4,5-trisphosphate binding"/>
    <property type="evidence" value="ECO:0007669"/>
    <property type="project" value="TreeGrafter"/>
</dbReference>
<dbReference type="InterPro" id="IPR000159">
    <property type="entry name" value="RA_dom"/>
</dbReference>
<organism evidence="2 3">
    <name type="scientific">Caligus rogercresseyi</name>
    <name type="common">Sea louse</name>
    <dbReference type="NCBI Taxonomy" id="217165"/>
    <lineage>
        <taxon>Eukaryota</taxon>
        <taxon>Metazoa</taxon>
        <taxon>Ecdysozoa</taxon>
        <taxon>Arthropoda</taxon>
        <taxon>Crustacea</taxon>
        <taxon>Multicrustacea</taxon>
        <taxon>Hexanauplia</taxon>
        <taxon>Copepoda</taxon>
        <taxon>Siphonostomatoida</taxon>
        <taxon>Caligidae</taxon>
        <taxon>Caligus</taxon>
    </lineage>
</organism>
<dbReference type="PANTHER" id="PTHR45899:SF2">
    <property type="entry name" value="RHO GTPASE ACTIVATING PROTEIN AT 15B, ISOFORM C"/>
    <property type="match status" value="1"/>
</dbReference>
<dbReference type="GO" id="GO:0005737">
    <property type="term" value="C:cytoplasm"/>
    <property type="evidence" value="ECO:0007669"/>
    <property type="project" value="TreeGrafter"/>
</dbReference>
<dbReference type="SUPFAM" id="SSF54236">
    <property type="entry name" value="Ubiquitin-like"/>
    <property type="match status" value="1"/>
</dbReference>
<dbReference type="PANTHER" id="PTHR45899">
    <property type="entry name" value="RHO GTPASE ACTIVATING PROTEIN AT 15B, ISOFORM C"/>
    <property type="match status" value="1"/>
</dbReference>
<feature type="non-terminal residue" evidence="2">
    <location>
        <position position="1"/>
    </location>
</feature>
<dbReference type="GO" id="GO:0007165">
    <property type="term" value="P:signal transduction"/>
    <property type="evidence" value="ECO:0007669"/>
    <property type="project" value="InterPro"/>
</dbReference>
<dbReference type="PROSITE" id="PS50200">
    <property type="entry name" value="RA"/>
    <property type="match status" value="1"/>
</dbReference>
<protein>
    <recommendedName>
        <fullName evidence="1">Ras-associating domain-containing protein</fullName>
    </recommendedName>
</protein>
<gene>
    <name evidence="2" type="ORF">FKW44_019052</name>
</gene>
<accession>A0A7T8GVA5</accession>
<sequence length="236" mass="27316">DLRIWVYIDTKTSENCVGLVVQPSMRALEMTQRVLQQTNRESASTSHFLHEVVLEGSLERPLHHSELMLDVNLRWGSWSPEDRKNNALLLKKNSFYEEALSRAIPPLNFYVEAHFGENRARSKFNKYLFSMSNAKVTYYKIGGGTEMGSWPIEDLKWYMGSEERRKSPCKLNITFIEKDVPVCRSKERPYFGHTIAFEQAEDFISWIAAMLVAEHPNNVCVPASLILLENNERKID</sequence>
<keyword evidence="3" id="KW-1185">Reference proteome</keyword>
<evidence type="ECO:0000259" key="1">
    <source>
        <dbReference type="PROSITE" id="PS50200"/>
    </source>
</evidence>
<dbReference type="Proteomes" id="UP000595437">
    <property type="component" value="Chromosome 13"/>
</dbReference>
<dbReference type="CDD" id="cd17113">
    <property type="entry name" value="RA_ARAPs"/>
    <property type="match status" value="1"/>
</dbReference>
<reference evidence="3" key="1">
    <citation type="submission" date="2021-01" db="EMBL/GenBank/DDBJ databases">
        <title>Caligus Genome Assembly.</title>
        <authorList>
            <person name="Gallardo-Escarate C."/>
        </authorList>
    </citation>
    <scope>NUCLEOTIDE SEQUENCE [LARGE SCALE GENOMIC DNA]</scope>
</reference>
<dbReference type="EMBL" id="CP045902">
    <property type="protein sequence ID" value="QQP38474.1"/>
    <property type="molecule type" value="Genomic_DNA"/>
</dbReference>
<dbReference type="InterPro" id="IPR052227">
    <property type="entry name" value="Arf-Rho-GAP_ANK-PH_domain"/>
</dbReference>
<feature type="domain" description="Ras-associating" evidence="1">
    <location>
        <begin position="1"/>
        <end position="95"/>
    </location>
</feature>
<name>A0A7T8GVA5_CALRO</name>
<evidence type="ECO:0000313" key="2">
    <source>
        <dbReference type="EMBL" id="QQP38474.1"/>
    </source>
</evidence>
<dbReference type="InterPro" id="IPR029071">
    <property type="entry name" value="Ubiquitin-like_domsf"/>
</dbReference>
<evidence type="ECO:0000313" key="3">
    <source>
        <dbReference type="Proteomes" id="UP000595437"/>
    </source>
</evidence>